<dbReference type="RefSeq" id="WP_310278925.1">
    <property type="nucleotide sequence ID" value="NZ_JAVDWR010000008.1"/>
</dbReference>
<dbReference type="Gene3D" id="2.120.10.10">
    <property type="match status" value="1"/>
</dbReference>
<dbReference type="Proteomes" id="UP001257909">
    <property type="component" value="Unassembled WGS sequence"/>
</dbReference>
<organism evidence="1 2">
    <name type="scientific">Rheinheimera soli</name>
    <dbReference type="NCBI Taxonomy" id="443616"/>
    <lineage>
        <taxon>Bacteria</taxon>
        <taxon>Pseudomonadati</taxon>
        <taxon>Pseudomonadota</taxon>
        <taxon>Gammaproteobacteria</taxon>
        <taxon>Chromatiales</taxon>
        <taxon>Chromatiaceae</taxon>
        <taxon>Rheinheimera</taxon>
    </lineage>
</organism>
<accession>A0ABU1W0S4</accession>
<dbReference type="EMBL" id="JAVDWR010000008">
    <property type="protein sequence ID" value="MDR7121559.1"/>
    <property type="molecule type" value="Genomic_DNA"/>
</dbReference>
<name>A0ABU1W0S4_9GAMM</name>
<dbReference type="InterPro" id="IPR036278">
    <property type="entry name" value="Sialidase_sf"/>
</dbReference>
<reference evidence="1 2" key="1">
    <citation type="submission" date="2023-07" db="EMBL/GenBank/DDBJ databases">
        <title>Sorghum-associated microbial communities from plants grown in Nebraska, USA.</title>
        <authorList>
            <person name="Schachtman D."/>
        </authorList>
    </citation>
    <scope>NUCLEOTIDE SEQUENCE [LARGE SCALE GENOMIC DNA]</scope>
    <source>
        <strain evidence="1 2">4138</strain>
    </source>
</reference>
<proteinExistence type="predicted"/>
<gene>
    <name evidence="1" type="ORF">J2W69_002516</name>
</gene>
<evidence type="ECO:0008006" key="3">
    <source>
        <dbReference type="Google" id="ProtNLM"/>
    </source>
</evidence>
<sequence>MSNLTTEQSTTAIELLWVQRAWKAGKHNAFTDLCHFRQRYYLVFRQASTHHSKDGLLRIMSSVQGKKWRTVAVLHNPVADLRDGKLSVTPCGKLQLLAAAAFHDKTKQAYQSYLWTSTDGKNWSEPRAVGEADYWLWRLSWLGDQAYAVAYKCGADRHIRLYRQNCAGQFDVAAPRIYSEGYANEAALLFDHKDTAWCLLRKDPDHGQLGYAFAPYHHWNWLDIGCRIGGPQALFTPSGQMLAVVRLYDQKVRTSLVSIDQSTGKLTEILVLPSGGDCSYAGMVMQQNKLLISYYSSHQGRSSIYTALVSIGTPDPVICDRENKFHFSRDCSYNIQQDGDF</sequence>
<evidence type="ECO:0000313" key="2">
    <source>
        <dbReference type="Proteomes" id="UP001257909"/>
    </source>
</evidence>
<comment type="caution">
    <text evidence="1">The sequence shown here is derived from an EMBL/GenBank/DDBJ whole genome shotgun (WGS) entry which is preliminary data.</text>
</comment>
<protein>
    <recommendedName>
        <fullName evidence="3">Exo-alpha-sialidase</fullName>
    </recommendedName>
</protein>
<dbReference type="SUPFAM" id="SSF50939">
    <property type="entry name" value="Sialidases"/>
    <property type="match status" value="1"/>
</dbReference>
<keyword evidence="2" id="KW-1185">Reference proteome</keyword>
<evidence type="ECO:0000313" key="1">
    <source>
        <dbReference type="EMBL" id="MDR7121559.1"/>
    </source>
</evidence>